<dbReference type="GO" id="GO:0016887">
    <property type="term" value="F:ATP hydrolysis activity"/>
    <property type="evidence" value="ECO:0007669"/>
    <property type="project" value="InterPro"/>
</dbReference>
<dbReference type="EMBL" id="JAYMYS010000002">
    <property type="protein sequence ID" value="KAK7404779.1"/>
    <property type="molecule type" value="Genomic_DNA"/>
</dbReference>
<evidence type="ECO:0000256" key="3">
    <source>
        <dbReference type="ARBA" id="ARBA00022840"/>
    </source>
</evidence>
<feature type="domain" description="ABC transporter" evidence="5">
    <location>
        <begin position="411"/>
        <end position="626"/>
    </location>
</feature>
<evidence type="ECO:0000313" key="6">
    <source>
        <dbReference type="EMBL" id="KAK7404779.1"/>
    </source>
</evidence>
<evidence type="ECO:0000256" key="1">
    <source>
        <dbReference type="ARBA" id="ARBA00022737"/>
    </source>
</evidence>
<dbReference type="InterPro" id="IPR017871">
    <property type="entry name" value="ABC_transporter-like_CS"/>
</dbReference>
<organism evidence="6 7">
    <name type="scientific">Psophocarpus tetragonolobus</name>
    <name type="common">Winged bean</name>
    <name type="synonym">Dolichos tetragonolobus</name>
    <dbReference type="NCBI Taxonomy" id="3891"/>
    <lineage>
        <taxon>Eukaryota</taxon>
        <taxon>Viridiplantae</taxon>
        <taxon>Streptophyta</taxon>
        <taxon>Embryophyta</taxon>
        <taxon>Tracheophyta</taxon>
        <taxon>Spermatophyta</taxon>
        <taxon>Magnoliopsida</taxon>
        <taxon>eudicotyledons</taxon>
        <taxon>Gunneridae</taxon>
        <taxon>Pentapetalae</taxon>
        <taxon>rosids</taxon>
        <taxon>fabids</taxon>
        <taxon>Fabales</taxon>
        <taxon>Fabaceae</taxon>
        <taxon>Papilionoideae</taxon>
        <taxon>50 kb inversion clade</taxon>
        <taxon>NPAAA clade</taxon>
        <taxon>indigoferoid/millettioid clade</taxon>
        <taxon>Phaseoleae</taxon>
        <taxon>Psophocarpus</taxon>
    </lineage>
</organism>
<gene>
    <name evidence="6" type="ORF">VNO78_05737</name>
</gene>
<dbReference type="FunFam" id="3.40.50.300:FF:000683">
    <property type="entry name" value="Abc transporter f family member 1"/>
    <property type="match status" value="1"/>
</dbReference>
<dbReference type="Gene3D" id="3.40.50.300">
    <property type="entry name" value="P-loop containing nucleotide triphosphate hydrolases"/>
    <property type="match status" value="2"/>
</dbReference>
<dbReference type="InterPro" id="IPR003439">
    <property type="entry name" value="ABC_transporter-like_ATP-bd"/>
</dbReference>
<sequence length="626" mass="69942">MKENGDKDLDMRLIKCKGIRANLLSPLSRSKMVSDASKKKAAQKKAAAAAKRGGKAAAAAVIAAASSKAADKAANGIANMQISDRTCTGVLCSHPLSRDVRIESLSVTFHGHDLIVDSELELNYGRRYGLLGLNGCGKSTLLTAIGCRELPIPDHMDIYHLSREIEASDMSALEAVISCDEERLKLEKEAEVLAAQDDGGGESLERIYERLDALDASTAEKRAAEILHGLGFNKQMQAKKTRDFSGGWRMRIALARALFMNPTILLLDEPTNHLDLEACVWLEESLKNFERILVVISHSQDFLNGVCTNIIHMQSKKLKLYTGNYDQYVQTRSELEENQMKQYKWEQEQISSMKEYIARFGHGSAKLARQAQSKEKTLAKMERGGLAEKVVRDKVLVFRFTDVGKLPPPVLQFVEVSFGYTPDNLIYKNIDFGVDLDSRVALVGPNGAGKSTLLKLMTGDLMPTDGMVRRHNHLRIAQYHQHLAEKLDLEMSALLFMMREYPGNEEEKMRAAIGKFGLSGKAQVMPMKNLSDGQRSRVIFAWLAWRQPQMLLLDEPTNHLDIETIDSLAEALNEWDGGMVLVSHDFRLINQVAHEIWVCANQSVTRWEGDIMQFKEHLKAKAGLSD</sequence>
<keyword evidence="7" id="KW-1185">Reference proteome</keyword>
<feature type="domain" description="ABC transporter" evidence="5">
    <location>
        <begin position="100"/>
        <end position="340"/>
    </location>
</feature>
<dbReference type="Proteomes" id="UP001386955">
    <property type="component" value="Unassembled WGS sequence"/>
</dbReference>
<dbReference type="InterPro" id="IPR003593">
    <property type="entry name" value="AAA+_ATPase"/>
</dbReference>
<dbReference type="PANTHER" id="PTHR19211:SF52">
    <property type="entry name" value="ABC TRANSPORTER F FAMILY MEMBER 1"/>
    <property type="match status" value="1"/>
</dbReference>
<evidence type="ECO:0000313" key="7">
    <source>
        <dbReference type="Proteomes" id="UP001386955"/>
    </source>
</evidence>
<comment type="similarity">
    <text evidence="4">Belongs to the ABC transporter superfamily. ABCF family. EF3 (TC 3.A.1.121) subfamily.</text>
</comment>
<accession>A0AAN9SRB8</accession>
<dbReference type="GO" id="GO:0005524">
    <property type="term" value="F:ATP binding"/>
    <property type="evidence" value="ECO:0007669"/>
    <property type="project" value="UniProtKB-KW"/>
</dbReference>
<dbReference type="FunFam" id="3.40.50.300:FF:000104">
    <property type="entry name" value="ATP-binding cassette sub-family F member 3"/>
    <property type="match status" value="1"/>
</dbReference>
<proteinExistence type="inferred from homology"/>
<keyword evidence="1" id="KW-0677">Repeat</keyword>
<dbReference type="Pfam" id="PF12848">
    <property type="entry name" value="ABC_tran_Xtn"/>
    <property type="match status" value="1"/>
</dbReference>
<keyword evidence="2" id="KW-0547">Nucleotide-binding</keyword>
<reference evidence="6 7" key="1">
    <citation type="submission" date="2024-01" db="EMBL/GenBank/DDBJ databases">
        <title>The genomes of 5 underutilized Papilionoideae crops provide insights into root nodulation and disease resistanc.</title>
        <authorList>
            <person name="Jiang F."/>
        </authorList>
    </citation>
    <scope>NUCLEOTIDE SEQUENCE [LARGE SCALE GENOMIC DNA]</scope>
    <source>
        <strain evidence="6">DUOXIRENSHENG_FW03</strain>
        <tissue evidence="6">Leaves</tissue>
    </source>
</reference>
<evidence type="ECO:0000256" key="4">
    <source>
        <dbReference type="ARBA" id="ARBA00061344"/>
    </source>
</evidence>
<comment type="caution">
    <text evidence="6">The sequence shown here is derived from an EMBL/GenBank/DDBJ whole genome shotgun (WGS) entry which is preliminary data.</text>
</comment>
<dbReference type="CDD" id="cd03221">
    <property type="entry name" value="ABCF_EF-3"/>
    <property type="match status" value="2"/>
</dbReference>
<dbReference type="InterPro" id="IPR032781">
    <property type="entry name" value="ABC_tran_Xtn"/>
</dbReference>
<dbReference type="InterPro" id="IPR050611">
    <property type="entry name" value="ABCF"/>
</dbReference>
<dbReference type="SUPFAM" id="SSF52540">
    <property type="entry name" value="P-loop containing nucleoside triphosphate hydrolases"/>
    <property type="match status" value="2"/>
</dbReference>
<dbReference type="SMART" id="SM00382">
    <property type="entry name" value="AAA"/>
    <property type="match status" value="2"/>
</dbReference>
<evidence type="ECO:0000259" key="5">
    <source>
        <dbReference type="PROSITE" id="PS50893"/>
    </source>
</evidence>
<dbReference type="Pfam" id="PF00005">
    <property type="entry name" value="ABC_tran"/>
    <property type="match status" value="2"/>
</dbReference>
<dbReference type="AlphaFoldDB" id="A0AAN9SRB8"/>
<dbReference type="PROSITE" id="PS50893">
    <property type="entry name" value="ABC_TRANSPORTER_2"/>
    <property type="match status" value="2"/>
</dbReference>
<protein>
    <recommendedName>
        <fullName evidence="5">ABC transporter domain-containing protein</fullName>
    </recommendedName>
</protein>
<name>A0AAN9SRB8_PSOTE</name>
<dbReference type="InterPro" id="IPR027417">
    <property type="entry name" value="P-loop_NTPase"/>
</dbReference>
<dbReference type="PANTHER" id="PTHR19211">
    <property type="entry name" value="ATP-BINDING TRANSPORT PROTEIN-RELATED"/>
    <property type="match status" value="1"/>
</dbReference>
<dbReference type="PROSITE" id="PS00211">
    <property type="entry name" value="ABC_TRANSPORTER_1"/>
    <property type="match status" value="1"/>
</dbReference>
<keyword evidence="3" id="KW-0067">ATP-binding</keyword>
<evidence type="ECO:0000256" key="2">
    <source>
        <dbReference type="ARBA" id="ARBA00022741"/>
    </source>
</evidence>